<name>G8LSP3_ACECE</name>
<keyword evidence="2" id="KW-1185">Reference proteome</keyword>
<dbReference type="eggNOG" id="ENOG5033F0Q">
    <property type="taxonomic scope" value="Bacteria"/>
</dbReference>
<accession>G8LSP3</accession>
<proteinExistence type="predicted"/>
<dbReference type="EMBL" id="CP003065">
    <property type="protein sequence ID" value="AEV69395.1"/>
    <property type="molecule type" value="Genomic_DNA"/>
</dbReference>
<dbReference type="AlphaFoldDB" id="G8LSP3"/>
<reference evidence="2" key="1">
    <citation type="submission" date="2011-12" db="EMBL/GenBank/DDBJ databases">
        <title>Complete sequence of Clostridium clariflavum DSM 19732.</title>
        <authorList>
            <consortium name="US DOE Joint Genome Institute"/>
            <person name="Lucas S."/>
            <person name="Han J."/>
            <person name="Lapidus A."/>
            <person name="Cheng J.-F."/>
            <person name="Goodwin L."/>
            <person name="Pitluck S."/>
            <person name="Peters L."/>
            <person name="Teshima H."/>
            <person name="Detter J.C."/>
            <person name="Han C."/>
            <person name="Tapia R."/>
            <person name="Land M."/>
            <person name="Hauser L."/>
            <person name="Kyrpides N."/>
            <person name="Ivanova N."/>
            <person name="Pagani I."/>
            <person name="Kitzmiller T."/>
            <person name="Lynd L."/>
            <person name="Izquierdo J."/>
            <person name="Woyke T."/>
        </authorList>
    </citation>
    <scope>NUCLEOTIDE SEQUENCE [LARGE SCALE GENOMIC DNA]</scope>
    <source>
        <strain evidence="2">DSM 19732 / NBRC 101661 / EBR45</strain>
    </source>
</reference>
<gene>
    <name evidence="1" type="ordered locus">Clocl_2846</name>
</gene>
<dbReference type="RefSeq" id="WP_014255944.1">
    <property type="nucleotide sequence ID" value="NC_016627.1"/>
</dbReference>
<sequence length="224" mass="26022">MNSNNPNKKNNNMMPFENNMAMPYENPVAMPYENPMAMPYENPMAMPYENPMVMPQQYMPYENMATMPQYNIPQYNMPQQYNPMAAAPQVNCPMLNMGFPMPIQPQYYPMVTMPDEQLENMYPKTYKIVNPVVQSYCDKIDVMSNPTKEQLAEICEKICKDVEGKVEKVIAEENKDDKRQLGFGGRIILRDLAGILLIRELLRRRQFYGYPGYGFPGYGGFYGY</sequence>
<organism evidence="1 2">
    <name type="scientific">Acetivibrio clariflavus (strain DSM 19732 / NBRC 101661 / EBR45)</name>
    <name type="common">Clostridium clariflavum</name>
    <dbReference type="NCBI Taxonomy" id="720554"/>
    <lineage>
        <taxon>Bacteria</taxon>
        <taxon>Bacillati</taxon>
        <taxon>Bacillota</taxon>
        <taxon>Clostridia</taxon>
        <taxon>Eubacteriales</taxon>
        <taxon>Oscillospiraceae</taxon>
        <taxon>Acetivibrio</taxon>
    </lineage>
</organism>
<dbReference type="HOGENOM" id="CLU_1233264_0_0_9"/>
<evidence type="ECO:0000313" key="1">
    <source>
        <dbReference type="EMBL" id="AEV69395.1"/>
    </source>
</evidence>
<evidence type="ECO:0000313" key="2">
    <source>
        <dbReference type="Proteomes" id="UP000005435"/>
    </source>
</evidence>
<dbReference type="STRING" id="720554.Clocl_2846"/>
<dbReference type="Proteomes" id="UP000005435">
    <property type="component" value="Chromosome"/>
</dbReference>
<protein>
    <submittedName>
        <fullName evidence="1">Uncharacterized protein</fullName>
    </submittedName>
</protein>
<reference evidence="1 2" key="2">
    <citation type="journal article" date="2012" name="Stand. Genomic Sci.">
        <title>Complete Genome Sequence of Clostridium clariflavum DSM 19732.</title>
        <authorList>
            <person name="Izquierdo J.A."/>
            <person name="Goodwin L."/>
            <person name="Davenport K.W."/>
            <person name="Teshima H."/>
            <person name="Bruce D."/>
            <person name="Detter C."/>
            <person name="Tapia R."/>
            <person name="Han S."/>
            <person name="Land M."/>
            <person name="Hauser L."/>
            <person name="Jeffries C.D."/>
            <person name="Han J."/>
            <person name="Pitluck S."/>
            <person name="Nolan M."/>
            <person name="Chen A."/>
            <person name="Huntemann M."/>
            <person name="Mavromatis K."/>
            <person name="Mikhailova N."/>
            <person name="Liolios K."/>
            <person name="Woyke T."/>
            <person name="Lynd L.R."/>
        </authorList>
    </citation>
    <scope>NUCLEOTIDE SEQUENCE [LARGE SCALE GENOMIC DNA]</scope>
    <source>
        <strain evidence="2">DSM 19732 / NBRC 101661 / EBR45</strain>
    </source>
</reference>
<dbReference type="KEGG" id="ccl:Clocl_2846"/>